<dbReference type="Proteomes" id="UP001152798">
    <property type="component" value="Chromosome 3"/>
</dbReference>
<keyword evidence="15" id="KW-1185">Reference proteome</keyword>
<evidence type="ECO:0000256" key="1">
    <source>
        <dbReference type="ARBA" id="ARBA00004141"/>
    </source>
</evidence>
<comment type="similarity">
    <text evidence="2 12">Belongs to the amiloride-sensitive sodium channel (TC 1.A.6) family.</text>
</comment>
<evidence type="ECO:0000313" key="14">
    <source>
        <dbReference type="EMBL" id="CAH1394797.1"/>
    </source>
</evidence>
<evidence type="ECO:0000256" key="11">
    <source>
        <dbReference type="ARBA" id="ARBA00023303"/>
    </source>
</evidence>
<evidence type="ECO:0000256" key="13">
    <source>
        <dbReference type="SAM" id="Phobius"/>
    </source>
</evidence>
<dbReference type="GO" id="GO:0015280">
    <property type="term" value="F:ligand-gated sodium channel activity"/>
    <property type="evidence" value="ECO:0007669"/>
    <property type="project" value="TreeGrafter"/>
</dbReference>
<keyword evidence="9 13" id="KW-0472">Membrane</keyword>
<dbReference type="Pfam" id="PF00858">
    <property type="entry name" value="ASC"/>
    <property type="match status" value="2"/>
</dbReference>
<organism evidence="14 15">
    <name type="scientific">Nezara viridula</name>
    <name type="common">Southern green stink bug</name>
    <name type="synonym">Cimex viridulus</name>
    <dbReference type="NCBI Taxonomy" id="85310"/>
    <lineage>
        <taxon>Eukaryota</taxon>
        <taxon>Metazoa</taxon>
        <taxon>Ecdysozoa</taxon>
        <taxon>Arthropoda</taxon>
        <taxon>Hexapoda</taxon>
        <taxon>Insecta</taxon>
        <taxon>Pterygota</taxon>
        <taxon>Neoptera</taxon>
        <taxon>Paraneoptera</taxon>
        <taxon>Hemiptera</taxon>
        <taxon>Heteroptera</taxon>
        <taxon>Panheteroptera</taxon>
        <taxon>Pentatomomorpha</taxon>
        <taxon>Pentatomoidea</taxon>
        <taxon>Pentatomidae</taxon>
        <taxon>Pentatominae</taxon>
        <taxon>Nezara</taxon>
    </lineage>
</organism>
<dbReference type="Gene3D" id="1.10.287.770">
    <property type="entry name" value="YojJ-like"/>
    <property type="match status" value="1"/>
</dbReference>
<keyword evidence="4 12" id="KW-0894">Sodium channel</keyword>
<evidence type="ECO:0000256" key="12">
    <source>
        <dbReference type="RuleBase" id="RU000679"/>
    </source>
</evidence>
<evidence type="ECO:0000256" key="9">
    <source>
        <dbReference type="ARBA" id="ARBA00023136"/>
    </source>
</evidence>
<evidence type="ECO:0000256" key="7">
    <source>
        <dbReference type="ARBA" id="ARBA00023053"/>
    </source>
</evidence>
<keyword evidence="11 12" id="KW-0407">Ion channel</keyword>
<reference evidence="14" key="1">
    <citation type="submission" date="2022-01" db="EMBL/GenBank/DDBJ databases">
        <authorList>
            <person name="King R."/>
        </authorList>
    </citation>
    <scope>NUCLEOTIDE SEQUENCE</scope>
</reference>
<dbReference type="InterPro" id="IPR001873">
    <property type="entry name" value="ENaC"/>
</dbReference>
<evidence type="ECO:0000256" key="6">
    <source>
        <dbReference type="ARBA" id="ARBA00022989"/>
    </source>
</evidence>
<evidence type="ECO:0000313" key="15">
    <source>
        <dbReference type="Proteomes" id="UP001152798"/>
    </source>
</evidence>
<keyword evidence="7" id="KW-0915">Sodium</keyword>
<dbReference type="GO" id="GO:0005886">
    <property type="term" value="C:plasma membrane"/>
    <property type="evidence" value="ECO:0007669"/>
    <property type="project" value="TreeGrafter"/>
</dbReference>
<dbReference type="EMBL" id="OV725079">
    <property type="protein sequence ID" value="CAH1394797.1"/>
    <property type="molecule type" value="Genomic_DNA"/>
</dbReference>
<comment type="subcellular location">
    <subcellularLocation>
        <location evidence="1">Membrane</location>
        <topology evidence="1">Multi-pass membrane protein</topology>
    </subcellularLocation>
</comment>
<evidence type="ECO:0000256" key="10">
    <source>
        <dbReference type="ARBA" id="ARBA00023201"/>
    </source>
</evidence>
<sequence>MNFRVYEKIKAYMDNSSIHGLKYITQSGRHWSERLFGEHHDLDLDTFLKEIVFFDGNCYSCEELCGNNINCTEDLATLVEKVRQPCHTLFSDCLWMGLVINCCEAFKPLVTEIGLCYSLKSIHVIGSIDSQKFIINKEIGPGRLEFKVSKDVIVYMHTTEDVPFINTPQEAKHTVILGSNFKMKFTVTEIVNDLLLDTISIEQRKCRFHYENNLEAYKHYSYSGCIVNCRAKAQINFCQCLHHFMPKIKIIGSLKTIDSNKPGLVCPCIPSCTEHDHHVIETILAPKLKKLVLKSNKKTGPGKLRFQVYEAAKLFIHSTDDVPYINHPLEEKAVLNWGTVYSMSFQVNEIDNDPALRDVSVEQRNCRFPHENILDVYDYYSYSTCVVNCRTKAQIEFCNCTHHFIPHQETLRALRTEDNEKKGLVCNCMSSCIEPEYTIINKAQITNEESLDNGTKVSVIMDTLPSQRFKRNVVRTRLDLVVSMGGTAGLFLGASLLSIVELLVYIFFRGNTKKEIRTKSITLINKKASAPRNVYTIAIPKKINITNNQNRHIKGYLKSK</sequence>
<dbReference type="Gene3D" id="2.60.470.10">
    <property type="entry name" value="Acid-sensing ion channels like domains"/>
    <property type="match status" value="1"/>
</dbReference>
<evidence type="ECO:0000256" key="2">
    <source>
        <dbReference type="ARBA" id="ARBA00007193"/>
    </source>
</evidence>
<evidence type="ECO:0000256" key="8">
    <source>
        <dbReference type="ARBA" id="ARBA00023065"/>
    </source>
</evidence>
<dbReference type="OrthoDB" id="8188903at2759"/>
<proteinExistence type="inferred from homology"/>
<dbReference type="AlphaFoldDB" id="A0A9P0EGH5"/>
<keyword evidence="10 12" id="KW-0739">Sodium transport</keyword>
<dbReference type="PANTHER" id="PTHR11690:SF184">
    <property type="entry name" value="PICKPOCKET 31"/>
    <property type="match status" value="1"/>
</dbReference>
<evidence type="ECO:0000256" key="5">
    <source>
        <dbReference type="ARBA" id="ARBA00022692"/>
    </source>
</evidence>
<accession>A0A9P0EGH5</accession>
<feature type="transmembrane region" description="Helical" evidence="13">
    <location>
        <begin position="480"/>
        <end position="508"/>
    </location>
</feature>
<keyword evidence="5 12" id="KW-0812">Transmembrane</keyword>
<evidence type="ECO:0000256" key="4">
    <source>
        <dbReference type="ARBA" id="ARBA00022461"/>
    </source>
</evidence>
<protein>
    <submittedName>
        <fullName evidence="14">Uncharacterized protein</fullName>
    </submittedName>
</protein>
<dbReference type="PANTHER" id="PTHR11690">
    <property type="entry name" value="AMILORIDE-SENSITIVE SODIUM CHANNEL-RELATED"/>
    <property type="match status" value="1"/>
</dbReference>
<keyword evidence="3 12" id="KW-0813">Transport</keyword>
<keyword evidence="8 12" id="KW-0406">Ion transport</keyword>
<evidence type="ECO:0000256" key="3">
    <source>
        <dbReference type="ARBA" id="ARBA00022448"/>
    </source>
</evidence>
<gene>
    <name evidence="14" type="ORF">NEZAVI_LOCUS5210</name>
</gene>
<name>A0A9P0EGH5_NEZVI</name>
<keyword evidence="6 13" id="KW-1133">Transmembrane helix</keyword>